<sequence length="70" mass="7751">MIELPAPIENRLIHAAQDAGQNLEVFLNRLLDEYAEDQADAKLAESAYKEFIESGESSISLEKLMADNGL</sequence>
<reference evidence="1 2" key="1">
    <citation type="journal article" date="2011" name="J. Bacteriol.">
        <title>Complete Genome Sequence of the Aerobic Marine Methanotroph Methylomonas methanica MC09.</title>
        <authorList>
            <person name="Boden R."/>
            <person name="Cunliffe M."/>
            <person name="Scanlan J."/>
            <person name="Moussard H."/>
            <person name="Kits K.D."/>
            <person name="Klotz M.G."/>
            <person name="Jetten M.S."/>
            <person name="Vuilleumier S."/>
            <person name="Han J."/>
            <person name="Peters L."/>
            <person name="Mikhailova N."/>
            <person name="Teshima H."/>
            <person name="Tapia R."/>
            <person name="Kyrpides N."/>
            <person name="Ivanova N."/>
            <person name="Pagani I."/>
            <person name="Cheng J.F."/>
            <person name="Goodwin L."/>
            <person name="Han C."/>
            <person name="Hauser L."/>
            <person name="Land M.L."/>
            <person name="Lapidus A."/>
            <person name="Lucas S."/>
            <person name="Pitluck S."/>
            <person name="Woyke T."/>
            <person name="Stein L."/>
            <person name="Murrell J.C."/>
        </authorList>
    </citation>
    <scope>NUCLEOTIDE SEQUENCE [LARGE SCALE GENOMIC DNA]</scope>
    <source>
        <strain evidence="1 2">MC09</strain>
    </source>
</reference>
<dbReference type="KEGG" id="mmt:Metme_3464"/>
<evidence type="ECO:0000313" key="2">
    <source>
        <dbReference type="Proteomes" id="UP000008888"/>
    </source>
</evidence>
<keyword evidence="2" id="KW-1185">Reference proteome</keyword>
<evidence type="ECO:0008006" key="3">
    <source>
        <dbReference type="Google" id="ProtNLM"/>
    </source>
</evidence>
<name>G0A737_METMM</name>
<dbReference type="OrthoDB" id="5576935at2"/>
<reference key="2">
    <citation type="submission" date="2011-05" db="EMBL/GenBank/DDBJ databases">
        <title>Complete genome sequence of the aerobic marine methanotroph Methylomonas methanica MC09.</title>
        <authorList>
            <person name="Boden R."/>
            <person name="Cunliffe M."/>
            <person name="Scanlan J."/>
            <person name="Moussard H."/>
            <person name="Kits K.D."/>
            <person name="Klotz M."/>
            <person name="Jetten M."/>
            <person name="Vuilleumier S."/>
            <person name="Han J."/>
            <person name="Peters L."/>
            <person name="Mikhailova N."/>
            <person name="Teshima H."/>
            <person name="Tapia R."/>
            <person name="Kyrpides N."/>
            <person name="Ivanova N."/>
            <person name="Pagani I."/>
            <person name="Cheng J.-F."/>
            <person name="Goodwin L."/>
            <person name="Han C."/>
            <person name="Hauser L."/>
            <person name="Land M."/>
            <person name="Lapidus A."/>
            <person name="Lucas S."/>
            <person name="Pitluck S."/>
            <person name="Woyke T."/>
            <person name="Stein L.Y."/>
            <person name="Murrell C."/>
        </authorList>
    </citation>
    <scope>NUCLEOTIDE SEQUENCE</scope>
    <source>
        <strain>MC09</strain>
    </source>
</reference>
<dbReference type="Proteomes" id="UP000008888">
    <property type="component" value="Chromosome"/>
</dbReference>
<evidence type="ECO:0000313" key="1">
    <source>
        <dbReference type="EMBL" id="AEG01831.1"/>
    </source>
</evidence>
<protein>
    <recommendedName>
        <fullName evidence="3">CopG family transcriptional regulator</fullName>
    </recommendedName>
</protein>
<accession>G0A737</accession>
<gene>
    <name evidence="1" type="ordered locus">Metme_3464</name>
</gene>
<organism evidence="1 2">
    <name type="scientific">Methylomonas methanica (strain DSM 25384 / MC09)</name>
    <dbReference type="NCBI Taxonomy" id="857087"/>
    <lineage>
        <taxon>Bacteria</taxon>
        <taxon>Pseudomonadati</taxon>
        <taxon>Pseudomonadota</taxon>
        <taxon>Gammaproteobacteria</taxon>
        <taxon>Methylococcales</taxon>
        <taxon>Methylococcaceae</taxon>
        <taxon>Methylomonas</taxon>
    </lineage>
</organism>
<dbReference type="EMBL" id="CP002738">
    <property type="protein sequence ID" value="AEG01831.1"/>
    <property type="molecule type" value="Genomic_DNA"/>
</dbReference>
<proteinExistence type="predicted"/>
<dbReference type="AlphaFoldDB" id="G0A737"/>
<dbReference type="STRING" id="857087.Metme_3464"/>
<dbReference type="RefSeq" id="WP_013820056.1">
    <property type="nucleotide sequence ID" value="NC_015572.1"/>
</dbReference>
<reference evidence="2" key="3">
    <citation type="submission" date="2011-05" db="EMBL/GenBank/DDBJ databases">
        <title>Complete sequence of Methylomonas methanica MC09.</title>
        <authorList>
            <consortium name="US DOE Joint Genome Institute"/>
            <person name="Lucas S."/>
            <person name="Han J."/>
            <person name="Lapidus A."/>
            <person name="Cheng J.-F."/>
            <person name="Goodwin L."/>
            <person name="Pitluck S."/>
            <person name="Peters L."/>
            <person name="Mikhailova N."/>
            <person name="Teshima H."/>
            <person name="Han C."/>
            <person name="Tapia R."/>
            <person name="Land M."/>
            <person name="Hauser L."/>
            <person name="Kyrpides N."/>
            <person name="Ivanova N."/>
            <person name="Pagani I."/>
            <person name="Stein L."/>
            <person name="Woyke T."/>
        </authorList>
    </citation>
    <scope>NUCLEOTIDE SEQUENCE [LARGE SCALE GENOMIC DNA]</scope>
    <source>
        <strain evidence="2">MC09</strain>
    </source>
</reference>
<dbReference type="HOGENOM" id="CLU_2753238_0_0_6"/>